<dbReference type="PANTHER" id="PTHR23501:SF102">
    <property type="entry name" value="DRUG TRANSPORTER, PUTATIVE (AFU_ORTHOLOGUE AFUA_3G08530)-RELATED"/>
    <property type="match status" value="1"/>
</dbReference>
<keyword evidence="7 13" id="KW-1133">Transmembrane helix</keyword>
<feature type="transmembrane region" description="Helical" evidence="13">
    <location>
        <begin position="429"/>
        <end position="450"/>
    </location>
</feature>
<gene>
    <name evidence="15" type="ORF">GJ744_002008</name>
</gene>
<feature type="transmembrane region" description="Helical" evidence="13">
    <location>
        <begin position="198"/>
        <end position="220"/>
    </location>
</feature>
<dbReference type="SUPFAM" id="SSF103473">
    <property type="entry name" value="MFS general substrate transporter"/>
    <property type="match status" value="2"/>
</dbReference>
<evidence type="ECO:0000256" key="2">
    <source>
        <dbReference type="ARBA" id="ARBA00004651"/>
    </source>
</evidence>
<dbReference type="FunFam" id="1.20.1250.20:FF:000196">
    <property type="entry name" value="MFS toxin efflux pump (AflT)"/>
    <property type="match status" value="1"/>
</dbReference>
<dbReference type="PROSITE" id="PS50850">
    <property type="entry name" value="MFS"/>
    <property type="match status" value="1"/>
</dbReference>
<evidence type="ECO:0000256" key="13">
    <source>
        <dbReference type="SAM" id="Phobius"/>
    </source>
</evidence>
<feature type="compositionally biased region" description="Basic and acidic residues" evidence="12">
    <location>
        <begin position="42"/>
        <end position="58"/>
    </location>
</feature>
<sequence length="611" mass="65902">MSIRAKNSEAGVAVAEPMPTEGPQTAPSICSHDDISTSSSERPAEAHDGAVLEKKESETPSQSEQLGKARIVVIILSLCIALFLAALDMTIITTALPAIAGHFSASTSGYTWVGSAYLLACAASVPLWGKLSDIWGRKSVILLANVIFLVGSVLCGVSVTLGMLIGGRVIQGVGGGGLVILVNIVISDLFSMRERAKYFGLVGMTWALASAVGPVVGGVFTEKVSWRWCFYINLPLDGFAFLMLFFFLKLQHVRAPFIAGIKSIDWVGVVTIVGGVVMFLFGLESGGVTHPWASAYTLCLIIFGILILCLFFLNEWKFAKYPIVPLYLFNNRSACASFASCFLHGFVFISGSYFLPLYFQTVLSATPLLSGVYIFPYALSLSIQSAGVGVFIKKTGRYREPIWFGFVCMTLGFGLFTDLDPTPNWAKIVIYQIIAGIGVGPNFQSPLIALQSTIKPQDIAAATSTFGFIRQLSTSLSVVLGGVVFTNVLAKKEAYLASVLPGNVVERLGAASSGSSAEYLKTLPPDQKAIVNMAYTASLQKMWIFYTAISGLGFLVSLLIGKKVLSKTHEQTVTGLQEQERARVERAEERRARKEFKEVSRRSGEVKGGEV</sequence>
<comment type="function">
    <text evidence="9">Efflux pump; part of the gene cluster that mediates the biosynthesis of dothistromin (DOTH), a polyketide toxin very similar in structure to the aflatoxin precursor, versicolorin B. One function of dotC may be to transport early-stage dothistromin biosynthetic intermediates from the cytoplasm into vacuoles, thereby affecting the rate of dothistromin production.</text>
</comment>
<feature type="transmembrane region" description="Helical" evidence="13">
    <location>
        <begin position="263"/>
        <end position="283"/>
    </location>
</feature>
<feature type="region of interest" description="Disordered" evidence="12">
    <location>
        <begin position="576"/>
        <end position="611"/>
    </location>
</feature>
<dbReference type="InterPro" id="IPR004638">
    <property type="entry name" value="EmrB-like"/>
</dbReference>
<feature type="domain" description="Major facilitator superfamily (MFS) profile" evidence="14">
    <location>
        <begin position="74"/>
        <end position="565"/>
    </location>
</feature>
<feature type="transmembrane region" description="Helical" evidence="13">
    <location>
        <begin position="71"/>
        <end position="97"/>
    </location>
</feature>
<dbReference type="Pfam" id="PF07690">
    <property type="entry name" value="MFS_1"/>
    <property type="match status" value="1"/>
</dbReference>
<feature type="transmembrane region" description="Helical" evidence="13">
    <location>
        <begin position="140"/>
        <end position="163"/>
    </location>
</feature>
<feature type="transmembrane region" description="Helical" evidence="13">
    <location>
        <begin position="334"/>
        <end position="354"/>
    </location>
</feature>
<evidence type="ECO:0000313" key="16">
    <source>
        <dbReference type="Proteomes" id="UP000606974"/>
    </source>
</evidence>
<dbReference type="Gene3D" id="1.20.1250.20">
    <property type="entry name" value="MFS general substrate transporter like domains"/>
    <property type="match status" value="1"/>
</dbReference>
<keyword evidence="16" id="KW-1185">Reference proteome</keyword>
<reference evidence="15" key="1">
    <citation type="submission" date="2020-02" db="EMBL/GenBank/DDBJ databases">
        <authorList>
            <person name="Palmer J.M."/>
        </authorList>
    </citation>
    <scope>NUCLEOTIDE SEQUENCE</scope>
    <source>
        <strain evidence="15">EPUS1.4</strain>
        <tissue evidence="15">Thallus</tissue>
    </source>
</reference>
<dbReference type="PRINTS" id="PR01036">
    <property type="entry name" value="TCRTETB"/>
</dbReference>
<feature type="transmembrane region" description="Helical" evidence="13">
    <location>
        <begin position="401"/>
        <end position="417"/>
    </location>
</feature>
<feature type="transmembrane region" description="Helical" evidence="13">
    <location>
        <begin position="109"/>
        <end position="128"/>
    </location>
</feature>
<dbReference type="EMBL" id="JAACFV010000131">
    <property type="protein sequence ID" value="KAF7504654.1"/>
    <property type="molecule type" value="Genomic_DNA"/>
</dbReference>
<dbReference type="PANTHER" id="PTHR23501">
    <property type="entry name" value="MAJOR FACILITATOR SUPERFAMILY"/>
    <property type="match status" value="1"/>
</dbReference>
<dbReference type="InterPro" id="IPR020846">
    <property type="entry name" value="MFS_dom"/>
</dbReference>
<keyword evidence="8 13" id="KW-0472">Membrane</keyword>
<keyword evidence="4" id="KW-0813">Transport</keyword>
<keyword evidence="6 13" id="KW-0812">Transmembrane</keyword>
<dbReference type="Gene3D" id="1.20.1720.10">
    <property type="entry name" value="Multidrug resistance protein D"/>
    <property type="match status" value="1"/>
</dbReference>
<dbReference type="OrthoDB" id="10021397at2759"/>
<accession>A0A8H7DZ48</accession>
<evidence type="ECO:0000256" key="5">
    <source>
        <dbReference type="ARBA" id="ARBA00022475"/>
    </source>
</evidence>
<dbReference type="AlphaFoldDB" id="A0A8H7DZ48"/>
<evidence type="ECO:0000256" key="10">
    <source>
        <dbReference type="ARBA" id="ARBA00069956"/>
    </source>
</evidence>
<evidence type="ECO:0000313" key="15">
    <source>
        <dbReference type="EMBL" id="KAF7504654.1"/>
    </source>
</evidence>
<dbReference type="Proteomes" id="UP000606974">
    <property type="component" value="Unassembled WGS sequence"/>
</dbReference>
<evidence type="ECO:0000256" key="3">
    <source>
        <dbReference type="ARBA" id="ARBA00007520"/>
    </source>
</evidence>
<keyword evidence="5" id="KW-1003">Cell membrane</keyword>
<evidence type="ECO:0000256" key="4">
    <source>
        <dbReference type="ARBA" id="ARBA00022448"/>
    </source>
</evidence>
<proteinExistence type="inferred from homology"/>
<evidence type="ECO:0000256" key="8">
    <source>
        <dbReference type="ARBA" id="ARBA00023136"/>
    </source>
</evidence>
<evidence type="ECO:0000256" key="9">
    <source>
        <dbReference type="ARBA" id="ARBA00057269"/>
    </source>
</evidence>
<feature type="compositionally biased region" description="Basic and acidic residues" evidence="12">
    <location>
        <begin position="578"/>
        <end position="611"/>
    </location>
</feature>
<feature type="transmembrane region" description="Helical" evidence="13">
    <location>
        <begin position="543"/>
        <end position="561"/>
    </location>
</feature>
<comment type="subcellular location">
    <subcellularLocation>
        <location evidence="2">Cell membrane</location>
        <topology evidence="2">Multi-pass membrane protein</topology>
    </subcellularLocation>
    <subcellularLocation>
        <location evidence="1">Vacuole membrane</location>
        <topology evidence="1">Multi-pass membrane protein</topology>
    </subcellularLocation>
</comment>
<dbReference type="GO" id="GO:0005886">
    <property type="term" value="C:plasma membrane"/>
    <property type="evidence" value="ECO:0007669"/>
    <property type="project" value="UniProtKB-SubCell"/>
</dbReference>
<feature type="transmembrane region" description="Helical" evidence="13">
    <location>
        <begin position="169"/>
        <end position="186"/>
    </location>
</feature>
<comment type="caution">
    <text evidence="15">The sequence shown here is derived from an EMBL/GenBank/DDBJ whole genome shotgun (WGS) entry which is preliminary data.</text>
</comment>
<evidence type="ECO:0000256" key="12">
    <source>
        <dbReference type="SAM" id="MobiDB-lite"/>
    </source>
</evidence>
<dbReference type="GO" id="GO:0005774">
    <property type="term" value="C:vacuolar membrane"/>
    <property type="evidence" value="ECO:0007669"/>
    <property type="project" value="UniProtKB-SubCell"/>
</dbReference>
<feature type="transmembrane region" description="Helical" evidence="13">
    <location>
        <begin position="374"/>
        <end position="392"/>
    </location>
</feature>
<feature type="transmembrane region" description="Helical" evidence="13">
    <location>
        <begin position="232"/>
        <end position="251"/>
    </location>
</feature>
<feature type="region of interest" description="Disordered" evidence="12">
    <location>
        <begin position="1"/>
        <end position="61"/>
    </location>
</feature>
<evidence type="ECO:0000256" key="6">
    <source>
        <dbReference type="ARBA" id="ARBA00022692"/>
    </source>
</evidence>
<dbReference type="FunFam" id="1.20.1720.10:FF:000014">
    <property type="entry name" value="MFS drug transporter, putative"/>
    <property type="match status" value="1"/>
</dbReference>
<comment type="similarity">
    <text evidence="3">Belongs to the major facilitator superfamily. TCR/Tet family.</text>
</comment>
<organism evidence="15 16">
    <name type="scientific">Endocarpon pusillum</name>
    <dbReference type="NCBI Taxonomy" id="364733"/>
    <lineage>
        <taxon>Eukaryota</taxon>
        <taxon>Fungi</taxon>
        <taxon>Dikarya</taxon>
        <taxon>Ascomycota</taxon>
        <taxon>Pezizomycotina</taxon>
        <taxon>Eurotiomycetes</taxon>
        <taxon>Chaetothyriomycetidae</taxon>
        <taxon>Verrucariales</taxon>
        <taxon>Verrucariaceae</taxon>
        <taxon>Endocarpon</taxon>
    </lineage>
</organism>
<feature type="transmembrane region" description="Helical" evidence="13">
    <location>
        <begin position="295"/>
        <end position="313"/>
    </location>
</feature>
<dbReference type="InterPro" id="IPR011701">
    <property type="entry name" value="MFS"/>
</dbReference>
<protein>
    <recommendedName>
        <fullName evidence="10">Efflux pump dotC</fullName>
    </recommendedName>
    <alternativeName>
        <fullName evidence="11">Dothistromin biosynthesis protein C</fullName>
    </alternativeName>
</protein>
<evidence type="ECO:0000256" key="1">
    <source>
        <dbReference type="ARBA" id="ARBA00004128"/>
    </source>
</evidence>
<dbReference type="NCBIfam" id="TIGR00711">
    <property type="entry name" value="efflux_EmrB"/>
    <property type="match status" value="1"/>
</dbReference>
<feature type="transmembrane region" description="Helical" evidence="13">
    <location>
        <begin position="471"/>
        <end position="490"/>
    </location>
</feature>
<evidence type="ECO:0000259" key="14">
    <source>
        <dbReference type="PROSITE" id="PS50850"/>
    </source>
</evidence>
<dbReference type="GO" id="GO:0022857">
    <property type="term" value="F:transmembrane transporter activity"/>
    <property type="evidence" value="ECO:0007669"/>
    <property type="project" value="InterPro"/>
</dbReference>
<evidence type="ECO:0000256" key="11">
    <source>
        <dbReference type="ARBA" id="ARBA00083178"/>
    </source>
</evidence>
<evidence type="ECO:0000256" key="7">
    <source>
        <dbReference type="ARBA" id="ARBA00022989"/>
    </source>
</evidence>
<dbReference type="CDD" id="cd17502">
    <property type="entry name" value="MFS_Azr1_MDR_like"/>
    <property type="match status" value="1"/>
</dbReference>
<dbReference type="InterPro" id="IPR036259">
    <property type="entry name" value="MFS_trans_sf"/>
</dbReference>
<name>A0A8H7DZ48_9EURO</name>